<dbReference type="InterPro" id="IPR027359">
    <property type="entry name" value="Volt_channel_dom_sf"/>
</dbReference>
<evidence type="ECO:0000256" key="5">
    <source>
        <dbReference type="SAM" id="Phobius"/>
    </source>
</evidence>
<keyword evidence="4 5" id="KW-0472">Membrane</keyword>
<keyword evidence="7" id="KW-1185">Reference proteome</keyword>
<dbReference type="EMBL" id="CAJNIZ010001226">
    <property type="protein sequence ID" value="CAE7185901.1"/>
    <property type="molecule type" value="Genomic_DNA"/>
</dbReference>
<name>A0A812IZQ3_SYMPI</name>
<reference evidence="6" key="1">
    <citation type="submission" date="2021-02" db="EMBL/GenBank/DDBJ databases">
        <authorList>
            <person name="Dougan E. K."/>
            <person name="Rhodes N."/>
            <person name="Thang M."/>
            <person name="Chan C."/>
        </authorList>
    </citation>
    <scope>NUCLEOTIDE SEQUENCE</scope>
</reference>
<comment type="subcellular location">
    <subcellularLocation>
        <location evidence="1">Membrane</location>
        <topology evidence="1">Multi-pass membrane protein</topology>
    </subcellularLocation>
</comment>
<keyword evidence="2 5" id="KW-0812">Transmembrane</keyword>
<comment type="caution">
    <text evidence="6">The sequence shown here is derived from an EMBL/GenBank/DDBJ whole genome shotgun (WGS) entry which is preliminary data.</text>
</comment>
<gene>
    <name evidence="6" type="primary">truA</name>
    <name evidence="6" type="ORF">SPIL2461_LOCUS1264</name>
</gene>
<organism evidence="6 7">
    <name type="scientific">Symbiodinium pilosum</name>
    <name type="common">Dinoflagellate</name>
    <dbReference type="NCBI Taxonomy" id="2952"/>
    <lineage>
        <taxon>Eukaryota</taxon>
        <taxon>Sar</taxon>
        <taxon>Alveolata</taxon>
        <taxon>Dinophyceae</taxon>
        <taxon>Suessiales</taxon>
        <taxon>Symbiodiniaceae</taxon>
        <taxon>Symbiodinium</taxon>
    </lineage>
</organism>
<evidence type="ECO:0000256" key="2">
    <source>
        <dbReference type="ARBA" id="ARBA00022692"/>
    </source>
</evidence>
<accession>A0A812IZQ3</accession>
<proteinExistence type="predicted"/>
<feature type="transmembrane region" description="Helical" evidence="5">
    <location>
        <begin position="21"/>
        <end position="43"/>
    </location>
</feature>
<keyword evidence="3 5" id="KW-1133">Transmembrane helix</keyword>
<protein>
    <submittedName>
        <fullName evidence="6">TruA protein</fullName>
    </submittedName>
</protein>
<sequence>MYPRQEDALPQNCPQRLVRSWSFEAFFAVTNTILLGVQTAWMAEHFASGLPVIFVVLQVIYTVIFTVEVVLRLWADGFHGFACAPHWPWNMPLSENH</sequence>
<dbReference type="GO" id="GO:0016020">
    <property type="term" value="C:membrane"/>
    <property type="evidence" value="ECO:0007669"/>
    <property type="project" value="UniProtKB-SubCell"/>
</dbReference>
<dbReference type="AlphaFoldDB" id="A0A812IZQ3"/>
<dbReference type="Gene3D" id="1.20.120.350">
    <property type="entry name" value="Voltage-gated potassium channels. Chain C"/>
    <property type="match status" value="1"/>
</dbReference>
<feature type="transmembrane region" description="Helical" evidence="5">
    <location>
        <begin position="49"/>
        <end position="71"/>
    </location>
</feature>
<dbReference type="OrthoDB" id="10339384at2759"/>
<evidence type="ECO:0000313" key="6">
    <source>
        <dbReference type="EMBL" id="CAE7185901.1"/>
    </source>
</evidence>
<evidence type="ECO:0000256" key="3">
    <source>
        <dbReference type="ARBA" id="ARBA00022989"/>
    </source>
</evidence>
<dbReference type="Proteomes" id="UP000649617">
    <property type="component" value="Unassembled WGS sequence"/>
</dbReference>
<evidence type="ECO:0000313" key="7">
    <source>
        <dbReference type="Proteomes" id="UP000649617"/>
    </source>
</evidence>
<evidence type="ECO:0000256" key="4">
    <source>
        <dbReference type="ARBA" id="ARBA00023136"/>
    </source>
</evidence>
<evidence type="ECO:0000256" key="1">
    <source>
        <dbReference type="ARBA" id="ARBA00004141"/>
    </source>
</evidence>